<feature type="binding site" evidence="8">
    <location>
        <begin position="10"/>
        <end position="12"/>
    </location>
    <ligand>
        <name>ATP</name>
        <dbReference type="ChEBI" id="CHEBI:30616"/>
    </ligand>
</feature>
<dbReference type="Pfam" id="PF00579">
    <property type="entry name" value="tRNA-synt_1b"/>
    <property type="match status" value="1"/>
</dbReference>
<feature type="short sequence motif" description="'KMSKS' region" evidence="8">
    <location>
        <begin position="191"/>
        <end position="195"/>
    </location>
</feature>
<feature type="binding site" evidence="8">
    <location>
        <begin position="144"/>
        <end position="146"/>
    </location>
    <ligand>
        <name>ATP</name>
        <dbReference type="ChEBI" id="CHEBI:30616"/>
    </ligand>
</feature>
<dbReference type="Gene3D" id="3.40.50.620">
    <property type="entry name" value="HUPs"/>
    <property type="match status" value="1"/>
</dbReference>
<feature type="binding site" evidence="8">
    <location>
        <begin position="191"/>
        <end position="195"/>
    </location>
    <ligand>
        <name>ATP</name>
        <dbReference type="ChEBI" id="CHEBI:30616"/>
    </ligand>
</feature>
<comment type="similarity">
    <text evidence="1 8 9">Belongs to the class-I aminoacyl-tRNA synthetase family.</text>
</comment>
<feature type="binding site" evidence="8">
    <location>
        <begin position="18"/>
        <end position="19"/>
    </location>
    <ligand>
        <name>ATP</name>
        <dbReference type="ChEBI" id="CHEBI:30616"/>
    </ligand>
</feature>
<comment type="caution">
    <text evidence="10">The sequence shown here is derived from an EMBL/GenBank/DDBJ whole genome shotgun (WGS) entry which is preliminary data.</text>
</comment>
<evidence type="ECO:0000313" key="11">
    <source>
        <dbReference type="Proteomes" id="UP000034487"/>
    </source>
</evidence>
<evidence type="ECO:0000313" key="10">
    <source>
        <dbReference type="EMBL" id="KKU43770.1"/>
    </source>
</evidence>
<dbReference type="PROSITE" id="PS00178">
    <property type="entry name" value="AA_TRNA_LIGASE_I"/>
    <property type="match status" value="1"/>
</dbReference>
<dbReference type="InterPro" id="IPR014729">
    <property type="entry name" value="Rossmann-like_a/b/a_fold"/>
</dbReference>
<dbReference type="AlphaFoldDB" id="A0A0G1TEA7"/>
<feature type="binding site" evidence="8">
    <location>
        <position position="132"/>
    </location>
    <ligand>
        <name>L-tryptophan</name>
        <dbReference type="ChEBI" id="CHEBI:57912"/>
    </ligand>
</feature>
<dbReference type="HAMAP" id="MF_00140_B">
    <property type="entry name" value="Trp_tRNA_synth_B"/>
    <property type="match status" value="1"/>
</dbReference>
<comment type="catalytic activity">
    <reaction evidence="7 8">
        <text>tRNA(Trp) + L-tryptophan + ATP = L-tryptophyl-tRNA(Trp) + AMP + diphosphate + H(+)</text>
        <dbReference type="Rhea" id="RHEA:24080"/>
        <dbReference type="Rhea" id="RHEA-COMP:9671"/>
        <dbReference type="Rhea" id="RHEA-COMP:9705"/>
        <dbReference type="ChEBI" id="CHEBI:15378"/>
        <dbReference type="ChEBI" id="CHEBI:30616"/>
        <dbReference type="ChEBI" id="CHEBI:33019"/>
        <dbReference type="ChEBI" id="CHEBI:57912"/>
        <dbReference type="ChEBI" id="CHEBI:78442"/>
        <dbReference type="ChEBI" id="CHEBI:78535"/>
        <dbReference type="ChEBI" id="CHEBI:456215"/>
        <dbReference type="EC" id="6.1.1.2"/>
    </reaction>
</comment>
<protein>
    <recommendedName>
        <fullName evidence="8">Tryptophan--tRNA ligase</fullName>
        <ecNumber evidence="8">6.1.1.2</ecNumber>
    </recommendedName>
    <alternativeName>
        <fullName evidence="8">Tryptophanyl-tRNA synthetase</fullName>
        <shortName evidence="8">TrpRS</shortName>
    </alternativeName>
</protein>
<reference evidence="10 11" key="1">
    <citation type="journal article" date="2015" name="Nature">
        <title>rRNA introns, odd ribosomes, and small enigmatic genomes across a large radiation of phyla.</title>
        <authorList>
            <person name="Brown C.T."/>
            <person name="Hug L.A."/>
            <person name="Thomas B.C."/>
            <person name="Sharon I."/>
            <person name="Castelle C.J."/>
            <person name="Singh A."/>
            <person name="Wilkins M.J."/>
            <person name="Williams K.H."/>
            <person name="Banfield J.F."/>
        </authorList>
    </citation>
    <scope>NUCLEOTIDE SEQUENCE [LARGE SCALE GENOMIC DNA]</scope>
</reference>
<dbReference type="PRINTS" id="PR01039">
    <property type="entry name" value="TRNASYNTHTRP"/>
</dbReference>
<proteinExistence type="inferred from homology"/>
<dbReference type="InterPro" id="IPR002305">
    <property type="entry name" value="aa-tRNA-synth_Ic"/>
</dbReference>
<keyword evidence="6 8" id="KW-0030">Aminoacyl-tRNA synthetase</keyword>
<dbReference type="EC" id="6.1.1.2" evidence="8"/>
<evidence type="ECO:0000256" key="1">
    <source>
        <dbReference type="ARBA" id="ARBA00005594"/>
    </source>
</evidence>
<evidence type="ECO:0000256" key="2">
    <source>
        <dbReference type="ARBA" id="ARBA00022598"/>
    </source>
</evidence>
<comment type="subunit">
    <text evidence="8">Homodimer.</text>
</comment>
<dbReference type="PANTHER" id="PTHR43766">
    <property type="entry name" value="TRYPTOPHAN--TRNA LIGASE, MITOCHONDRIAL"/>
    <property type="match status" value="1"/>
</dbReference>
<dbReference type="GO" id="GO:0005829">
    <property type="term" value="C:cytosol"/>
    <property type="evidence" value="ECO:0007669"/>
    <property type="project" value="TreeGrafter"/>
</dbReference>
<accession>A0A0G1TEA7</accession>
<evidence type="ECO:0000256" key="7">
    <source>
        <dbReference type="ARBA" id="ARBA00049929"/>
    </source>
</evidence>
<name>A0A0G1TEA7_9BACT</name>
<dbReference type="InterPro" id="IPR050203">
    <property type="entry name" value="Trp-tRNA_synthetase"/>
</dbReference>
<evidence type="ECO:0000256" key="9">
    <source>
        <dbReference type="RuleBase" id="RU363036"/>
    </source>
</evidence>
<feature type="short sequence motif" description="'HIGH' region" evidence="8">
    <location>
        <begin position="11"/>
        <end position="19"/>
    </location>
</feature>
<dbReference type="PATRIC" id="fig|1618335.3.peg.248"/>
<evidence type="ECO:0000256" key="6">
    <source>
        <dbReference type="ARBA" id="ARBA00023146"/>
    </source>
</evidence>
<keyword evidence="5 8" id="KW-0648">Protein biosynthesis</keyword>
<keyword evidence="2 8" id="KW-0436">Ligase</keyword>
<dbReference type="SUPFAM" id="SSF52374">
    <property type="entry name" value="Nucleotidylyl transferase"/>
    <property type="match status" value="1"/>
</dbReference>
<dbReference type="NCBIfam" id="TIGR00233">
    <property type="entry name" value="trpS"/>
    <property type="match status" value="1"/>
</dbReference>
<dbReference type="PANTHER" id="PTHR43766:SF1">
    <property type="entry name" value="TRYPTOPHAN--TRNA LIGASE, MITOCHONDRIAL"/>
    <property type="match status" value="1"/>
</dbReference>
<sequence>MQKRLVSGIQPSGTLHIGNYLGAIKQWVDLQNDYDCYFFIADYHALTQKPSPHKFREQTLQTMAMLVALGVDPKNCILFVQSQIPEHAELNWLLSPFATVGQLRRMTQYKEKSDRHGQNIGLLTYPVLMAADILIYDAEIVPVGEDQVQHLELAREVARAFNAHPGATFTEPKPLLTKAARIMALNDPKRKMSKSVPGSAIGLLDDEATVTATIRKAVTDSDPNSNKMSPGVANLFTILEGFSDEKTFKQFESKYRDGQLKYSELKEQLIEDVLSFLAPVQKTYKNLLEHPDKLERIIREGTAKARPIAIAKLQTVKKNLGLLAL</sequence>
<dbReference type="Gene3D" id="1.10.240.10">
    <property type="entry name" value="Tyrosyl-Transfer RNA Synthetase"/>
    <property type="match status" value="1"/>
</dbReference>
<keyword evidence="8" id="KW-0963">Cytoplasm</keyword>
<gene>
    <name evidence="8" type="primary">trpS</name>
    <name evidence="10" type="ORF">UX60_C0017G0004</name>
</gene>
<evidence type="ECO:0000256" key="3">
    <source>
        <dbReference type="ARBA" id="ARBA00022741"/>
    </source>
</evidence>
<dbReference type="GO" id="GO:0004830">
    <property type="term" value="F:tryptophan-tRNA ligase activity"/>
    <property type="evidence" value="ECO:0007669"/>
    <property type="project" value="UniProtKB-UniRule"/>
</dbReference>
<comment type="function">
    <text evidence="8">Catalyzes the attachment of tryptophan to tRNA(Trp).</text>
</comment>
<dbReference type="CDD" id="cd00806">
    <property type="entry name" value="TrpRS_core"/>
    <property type="match status" value="1"/>
</dbReference>
<dbReference type="Proteomes" id="UP000034487">
    <property type="component" value="Unassembled WGS sequence"/>
</dbReference>
<dbReference type="InterPro" id="IPR024109">
    <property type="entry name" value="Trp-tRNA-ligase_bac-type"/>
</dbReference>
<evidence type="ECO:0000256" key="4">
    <source>
        <dbReference type="ARBA" id="ARBA00022840"/>
    </source>
</evidence>
<dbReference type="GO" id="GO:0005524">
    <property type="term" value="F:ATP binding"/>
    <property type="evidence" value="ECO:0007669"/>
    <property type="project" value="UniProtKB-UniRule"/>
</dbReference>
<evidence type="ECO:0000256" key="8">
    <source>
        <dbReference type="HAMAP-Rule" id="MF_00140"/>
    </source>
</evidence>
<dbReference type="GO" id="GO:0006436">
    <property type="term" value="P:tryptophanyl-tRNA aminoacylation"/>
    <property type="evidence" value="ECO:0007669"/>
    <property type="project" value="UniProtKB-UniRule"/>
</dbReference>
<keyword evidence="3 8" id="KW-0547">Nucleotide-binding</keyword>
<dbReference type="EMBL" id="LCMV01000017">
    <property type="protein sequence ID" value="KKU43770.1"/>
    <property type="molecule type" value="Genomic_DNA"/>
</dbReference>
<dbReference type="InterPro" id="IPR002306">
    <property type="entry name" value="Trp-tRNA-ligase"/>
</dbReference>
<comment type="subcellular location">
    <subcellularLocation>
        <location evidence="8">Cytoplasm</location>
    </subcellularLocation>
</comment>
<dbReference type="InterPro" id="IPR001412">
    <property type="entry name" value="aa-tRNA-synth_I_CS"/>
</dbReference>
<feature type="binding site" evidence="8">
    <location>
        <position position="182"/>
    </location>
    <ligand>
        <name>ATP</name>
        <dbReference type="ChEBI" id="CHEBI:30616"/>
    </ligand>
</feature>
<keyword evidence="4 8" id="KW-0067">ATP-binding</keyword>
<organism evidence="10 11">
    <name type="scientific">Berkelbacteria bacterium GW2011_GWA2_46_7</name>
    <dbReference type="NCBI Taxonomy" id="1618335"/>
    <lineage>
        <taxon>Bacteria</taxon>
        <taxon>Candidatus Berkelbacteria</taxon>
    </lineage>
</organism>
<dbReference type="FunFam" id="1.10.240.10:FF:000005">
    <property type="entry name" value="Tryptophan--tRNA ligase"/>
    <property type="match status" value="1"/>
</dbReference>
<evidence type="ECO:0000256" key="5">
    <source>
        <dbReference type="ARBA" id="ARBA00022917"/>
    </source>
</evidence>